<reference evidence="6" key="1">
    <citation type="journal article" date="2023" name="Insect Mol. Biol.">
        <title>Genome sequencing provides insights into the evolution of gene families encoding plant cell wall-degrading enzymes in longhorned beetles.</title>
        <authorList>
            <person name="Shin N.R."/>
            <person name="Okamura Y."/>
            <person name="Kirsch R."/>
            <person name="Pauchet Y."/>
        </authorList>
    </citation>
    <scope>NUCLEOTIDE SEQUENCE</scope>
    <source>
        <strain evidence="6">MMC_N1</strain>
    </source>
</reference>
<comment type="caution">
    <text evidence="6">The sequence shown here is derived from an EMBL/GenBank/DDBJ whole genome shotgun (WGS) entry which is preliminary data.</text>
</comment>
<evidence type="ECO:0000256" key="2">
    <source>
        <dbReference type="ARBA" id="ARBA00022801"/>
    </source>
</evidence>
<dbReference type="InterPro" id="IPR050430">
    <property type="entry name" value="Peptidase_S1"/>
</dbReference>
<dbReference type="PANTHER" id="PTHR24276:SF91">
    <property type="entry name" value="AT26814P-RELATED"/>
    <property type="match status" value="1"/>
</dbReference>
<dbReference type="EMBL" id="JAPWTJ010000100">
    <property type="protein sequence ID" value="KAJ8982907.1"/>
    <property type="molecule type" value="Genomic_DNA"/>
</dbReference>
<dbReference type="PROSITE" id="PS00135">
    <property type="entry name" value="TRYPSIN_SER"/>
    <property type="match status" value="1"/>
</dbReference>
<evidence type="ECO:0000256" key="4">
    <source>
        <dbReference type="ARBA" id="ARBA00023157"/>
    </source>
</evidence>
<dbReference type="InterPro" id="IPR043504">
    <property type="entry name" value="Peptidase_S1_PA_chymotrypsin"/>
</dbReference>
<dbReference type="Proteomes" id="UP001162164">
    <property type="component" value="Unassembled WGS sequence"/>
</dbReference>
<protein>
    <recommendedName>
        <fullName evidence="5">Peptidase S1 domain-containing protein</fullName>
    </recommendedName>
</protein>
<dbReference type="PROSITE" id="PS50240">
    <property type="entry name" value="TRYPSIN_DOM"/>
    <property type="match status" value="1"/>
</dbReference>
<keyword evidence="1" id="KW-0645">Protease</keyword>
<feature type="domain" description="Peptidase S1" evidence="5">
    <location>
        <begin position="1"/>
        <end position="61"/>
    </location>
</feature>
<evidence type="ECO:0000256" key="3">
    <source>
        <dbReference type="ARBA" id="ARBA00022825"/>
    </source>
</evidence>
<accession>A0ABQ9JYQ5</accession>
<evidence type="ECO:0000256" key="1">
    <source>
        <dbReference type="ARBA" id="ARBA00022670"/>
    </source>
</evidence>
<organism evidence="6 7">
    <name type="scientific">Molorchus minor</name>
    <dbReference type="NCBI Taxonomy" id="1323400"/>
    <lineage>
        <taxon>Eukaryota</taxon>
        <taxon>Metazoa</taxon>
        <taxon>Ecdysozoa</taxon>
        <taxon>Arthropoda</taxon>
        <taxon>Hexapoda</taxon>
        <taxon>Insecta</taxon>
        <taxon>Pterygota</taxon>
        <taxon>Neoptera</taxon>
        <taxon>Endopterygota</taxon>
        <taxon>Coleoptera</taxon>
        <taxon>Polyphaga</taxon>
        <taxon>Cucujiformia</taxon>
        <taxon>Chrysomeloidea</taxon>
        <taxon>Cerambycidae</taxon>
        <taxon>Lamiinae</taxon>
        <taxon>Monochamini</taxon>
        <taxon>Molorchus</taxon>
    </lineage>
</organism>
<dbReference type="SUPFAM" id="SSF50494">
    <property type="entry name" value="Trypsin-like serine proteases"/>
    <property type="match status" value="1"/>
</dbReference>
<dbReference type="PANTHER" id="PTHR24276">
    <property type="entry name" value="POLYSERASE-RELATED"/>
    <property type="match status" value="1"/>
</dbReference>
<sequence>MCTSGVSQLNICLGDSGSPLMVDGVQVGIASFGSDFGCESGFPGVYTRVTSYIDWILENMNNYNKES</sequence>
<keyword evidence="4" id="KW-1015">Disulfide bond</keyword>
<keyword evidence="7" id="KW-1185">Reference proteome</keyword>
<keyword evidence="3" id="KW-0720">Serine protease</keyword>
<name>A0ABQ9JYQ5_9CUCU</name>
<dbReference type="InterPro" id="IPR033116">
    <property type="entry name" value="TRYPSIN_SER"/>
</dbReference>
<dbReference type="Pfam" id="PF00089">
    <property type="entry name" value="Trypsin"/>
    <property type="match status" value="1"/>
</dbReference>
<dbReference type="InterPro" id="IPR009003">
    <property type="entry name" value="Peptidase_S1_PA"/>
</dbReference>
<proteinExistence type="predicted"/>
<dbReference type="InterPro" id="IPR001254">
    <property type="entry name" value="Trypsin_dom"/>
</dbReference>
<gene>
    <name evidence="6" type="ORF">NQ317_004561</name>
</gene>
<dbReference type="Gene3D" id="2.40.10.10">
    <property type="entry name" value="Trypsin-like serine proteases"/>
    <property type="match status" value="1"/>
</dbReference>
<keyword evidence="2" id="KW-0378">Hydrolase</keyword>
<evidence type="ECO:0000313" key="6">
    <source>
        <dbReference type="EMBL" id="KAJ8982907.1"/>
    </source>
</evidence>
<evidence type="ECO:0000313" key="7">
    <source>
        <dbReference type="Proteomes" id="UP001162164"/>
    </source>
</evidence>
<evidence type="ECO:0000259" key="5">
    <source>
        <dbReference type="PROSITE" id="PS50240"/>
    </source>
</evidence>